<sequence>MKTVDAKTRRIPGIGPDLLRINASVGPLTGVLASTGLHTYRYAEKIRRVRYRPVPTQAVGPRAAGQPAHGPETSGPPAGKHPLSVRCEVRGRRGRETIRPHNSQARDGTADPAQSTTEQDYERSPAIPTGGRPAALGAVA</sequence>
<organism evidence="2 3">
    <name type="scientific">Kitasatospora aureofaciens</name>
    <name type="common">Streptomyces aureofaciens</name>
    <dbReference type="NCBI Taxonomy" id="1894"/>
    <lineage>
        <taxon>Bacteria</taxon>
        <taxon>Bacillati</taxon>
        <taxon>Actinomycetota</taxon>
        <taxon>Actinomycetes</taxon>
        <taxon>Kitasatosporales</taxon>
        <taxon>Streptomycetaceae</taxon>
        <taxon>Kitasatospora</taxon>
    </lineage>
</organism>
<dbReference type="Proteomes" id="UP000610124">
    <property type="component" value="Unassembled WGS sequence"/>
</dbReference>
<evidence type="ECO:0000313" key="2">
    <source>
        <dbReference type="EMBL" id="GGU77851.1"/>
    </source>
</evidence>
<protein>
    <submittedName>
        <fullName evidence="2">Uncharacterized protein</fullName>
    </submittedName>
</protein>
<name>A0A8H9LRZ8_KITAU</name>
<dbReference type="EMBL" id="BMUB01000006">
    <property type="protein sequence ID" value="GGU77851.1"/>
    <property type="molecule type" value="Genomic_DNA"/>
</dbReference>
<evidence type="ECO:0000313" key="3">
    <source>
        <dbReference type="Proteomes" id="UP000610124"/>
    </source>
</evidence>
<dbReference type="AlphaFoldDB" id="A0A8H9LRZ8"/>
<comment type="caution">
    <text evidence="2">The sequence shown here is derived from an EMBL/GenBank/DDBJ whole genome shotgun (WGS) entry which is preliminary data.</text>
</comment>
<accession>A0A8H9LRZ8</accession>
<gene>
    <name evidence="2" type="ORF">GCM10010502_32220</name>
</gene>
<feature type="compositionally biased region" description="Polar residues" evidence="1">
    <location>
        <begin position="100"/>
        <end position="118"/>
    </location>
</feature>
<reference evidence="2" key="2">
    <citation type="submission" date="2020-09" db="EMBL/GenBank/DDBJ databases">
        <authorList>
            <person name="Sun Q."/>
            <person name="Ohkuma M."/>
        </authorList>
    </citation>
    <scope>NUCLEOTIDE SEQUENCE</scope>
    <source>
        <strain evidence="2">JCM 4434</strain>
    </source>
</reference>
<feature type="compositionally biased region" description="Basic and acidic residues" evidence="1">
    <location>
        <begin position="87"/>
        <end position="99"/>
    </location>
</feature>
<evidence type="ECO:0000256" key="1">
    <source>
        <dbReference type="SAM" id="MobiDB-lite"/>
    </source>
</evidence>
<proteinExistence type="predicted"/>
<feature type="region of interest" description="Disordered" evidence="1">
    <location>
        <begin position="53"/>
        <end position="140"/>
    </location>
</feature>
<reference evidence="2" key="1">
    <citation type="journal article" date="2014" name="Int. J. Syst. Evol. Microbiol.">
        <title>Complete genome sequence of Corynebacterium casei LMG S-19264T (=DSM 44701T), isolated from a smear-ripened cheese.</title>
        <authorList>
            <consortium name="US DOE Joint Genome Institute (JGI-PGF)"/>
            <person name="Walter F."/>
            <person name="Albersmeier A."/>
            <person name="Kalinowski J."/>
            <person name="Ruckert C."/>
        </authorList>
    </citation>
    <scope>NUCLEOTIDE SEQUENCE</scope>
    <source>
        <strain evidence="2">JCM 4434</strain>
    </source>
</reference>